<reference evidence="2" key="1">
    <citation type="journal article" date="2021" name="PeerJ">
        <title>Extensive microbial diversity within the chicken gut microbiome revealed by metagenomics and culture.</title>
        <authorList>
            <person name="Gilroy R."/>
            <person name="Ravi A."/>
            <person name="Getino M."/>
            <person name="Pursley I."/>
            <person name="Horton D.L."/>
            <person name="Alikhan N.F."/>
            <person name="Baker D."/>
            <person name="Gharbi K."/>
            <person name="Hall N."/>
            <person name="Watson M."/>
            <person name="Adriaenssens E.M."/>
            <person name="Foster-Nyarko E."/>
            <person name="Jarju S."/>
            <person name="Secka A."/>
            <person name="Antonio M."/>
            <person name="Oren A."/>
            <person name="Chaudhuri R.R."/>
            <person name="La Ragione R."/>
            <person name="Hildebrand F."/>
            <person name="Pallen M.J."/>
        </authorList>
    </citation>
    <scope>NUCLEOTIDE SEQUENCE</scope>
    <source>
        <strain evidence="2">ChiGjej4B4-7305</strain>
    </source>
</reference>
<feature type="domain" description="Aminoglycoside phosphotransferase" evidence="1">
    <location>
        <begin position="164"/>
        <end position="355"/>
    </location>
</feature>
<dbReference type="Proteomes" id="UP000824037">
    <property type="component" value="Unassembled WGS sequence"/>
</dbReference>
<dbReference type="InterPro" id="IPR011009">
    <property type="entry name" value="Kinase-like_dom_sf"/>
</dbReference>
<gene>
    <name evidence="2" type="ORF">H9815_20955</name>
</gene>
<proteinExistence type="predicted"/>
<dbReference type="Pfam" id="PF01636">
    <property type="entry name" value="APH"/>
    <property type="match status" value="1"/>
</dbReference>
<dbReference type="InterPro" id="IPR002575">
    <property type="entry name" value="Aminoglycoside_PTrfase"/>
</dbReference>
<evidence type="ECO:0000259" key="1">
    <source>
        <dbReference type="Pfam" id="PF01636"/>
    </source>
</evidence>
<protein>
    <submittedName>
        <fullName evidence="2">Aminoglycoside phosphotransferase family protein</fullName>
    </submittedName>
</protein>
<accession>A0A9D2J5Y4</accession>
<dbReference type="AlphaFoldDB" id="A0A9D2J5Y4"/>
<reference evidence="2" key="2">
    <citation type="submission" date="2021-04" db="EMBL/GenBank/DDBJ databases">
        <authorList>
            <person name="Gilroy R."/>
        </authorList>
    </citation>
    <scope>NUCLEOTIDE SEQUENCE</scope>
    <source>
        <strain evidence="2">ChiGjej4B4-7305</strain>
    </source>
</reference>
<dbReference type="Gene3D" id="3.90.1200.10">
    <property type="match status" value="1"/>
</dbReference>
<dbReference type="SUPFAM" id="SSF56112">
    <property type="entry name" value="Protein kinase-like (PK-like)"/>
    <property type="match status" value="1"/>
</dbReference>
<comment type="caution">
    <text evidence="2">The sequence shown here is derived from an EMBL/GenBank/DDBJ whole genome shotgun (WGS) entry which is preliminary data.</text>
</comment>
<evidence type="ECO:0000313" key="3">
    <source>
        <dbReference type="Proteomes" id="UP000824037"/>
    </source>
</evidence>
<organism evidence="2 3">
    <name type="scientific">Candidatus Ruania gallistercoris</name>
    <dbReference type="NCBI Taxonomy" id="2838746"/>
    <lineage>
        <taxon>Bacteria</taxon>
        <taxon>Bacillati</taxon>
        <taxon>Actinomycetota</taxon>
        <taxon>Actinomycetes</taxon>
        <taxon>Micrococcales</taxon>
        <taxon>Ruaniaceae</taxon>
        <taxon>Ruania</taxon>
    </lineage>
</organism>
<dbReference type="EMBL" id="DXBY01000353">
    <property type="protein sequence ID" value="HIZ38255.1"/>
    <property type="molecule type" value="Genomic_DNA"/>
</dbReference>
<evidence type="ECO:0000313" key="2">
    <source>
        <dbReference type="EMBL" id="HIZ38255.1"/>
    </source>
</evidence>
<sequence>MLPPAEASIVARDPDLPGLRLLLDTDALTERLSGLLGRSVSVQRRHLRYKPGRSCVLHVDAEGQPLLVAATAPSEAAKHAKTLQRSAGAIVGTVPELQVLVGTPAADRDLPGVALLTDPDRRPLLLHRLLHTGPHVDPSAEPRLLRYKPHRRWVGLLPTLSGDSVLLRIQRPAAARTAAAALAALVAGEPRTPRLIGFYDRRGVLAAEYLRGQTAQDAPAERLPAVGDALARLHRRTCPALAEQDSRAEPQQVRAAAAQLGVLLPELTERAADLAERIAGRLSGLAPVRVPVHGDFSADQAVLGPDGVAGLIDLDSAALGDPAADLGCAEAAMIAGVLLGQLTDAERDQRLAALHTGYTGAGGPAAPERVRVHLAAHLLRLTAEPFRLGQTPAWPEAATALLAQAEAVAEDWAMVGT</sequence>
<name>A0A9D2J5Y4_9MICO</name>